<keyword evidence="2" id="KW-1133">Transmembrane helix</keyword>
<gene>
    <name evidence="3" type="ORF">III_05381</name>
</gene>
<feature type="transmembrane region" description="Helical" evidence="2">
    <location>
        <begin position="61"/>
        <end position="82"/>
    </location>
</feature>
<dbReference type="Proteomes" id="UP000006976">
    <property type="component" value="Unassembled WGS sequence"/>
</dbReference>
<organism evidence="3 4">
    <name type="scientific">Bacillus mycoides</name>
    <dbReference type="NCBI Taxonomy" id="1405"/>
    <lineage>
        <taxon>Bacteria</taxon>
        <taxon>Bacillati</taxon>
        <taxon>Bacillota</taxon>
        <taxon>Bacilli</taxon>
        <taxon>Bacillales</taxon>
        <taxon>Bacillaceae</taxon>
        <taxon>Bacillus</taxon>
        <taxon>Bacillus cereus group</taxon>
    </lineage>
</organism>
<comment type="caution">
    <text evidence="3">The sequence shown here is derived from an EMBL/GenBank/DDBJ whole genome shotgun (WGS) entry which is preliminary data.</text>
</comment>
<accession>A0ABC9QW20</accession>
<reference evidence="3 4" key="1">
    <citation type="submission" date="2012-04" db="EMBL/GenBank/DDBJ databases">
        <title>The Genome Sequence of Bacillus cereus VD078.</title>
        <authorList>
            <consortium name="The Broad Institute Genome Sequencing Platform"/>
            <consortium name="The Broad Institute Genome Sequencing Center for Infectious Disease"/>
            <person name="Feldgarden M."/>
            <person name="Van der Auwera G.A."/>
            <person name="Mahillon J."/>
            <person name="Duprez V."/>
            <person name="Timmery S."/>
            <person name="Mattelet C."/>
            <person name="Dierick K."/>
            <person name="Sun M."/>
            <person name="Yu Z."/>
            <person name="Zhu L."/>
            <person name="Hu X."/>
            <person name="Shank E.B."/>
            <person name="Swiecicka I."/>
            <person name="Hansen B.M."/>
            <person name="Andrup L."/>
            <person name="Young S.K."/>
            <person name="Zeng Q."/>
            <person name="Gargeya S."/>
            <person name="Fitzgerald M."/>
            <person name="Haas B."/>
            <person name="Abouelleil A."/>
            <person name="Alvarado L."/>
            <person name="Arachchi H.M."/>
            <person name="Berlin A."/>
            <person name="Chapman S.B."/>
            <person name="Goldberg J."/>
            <person name="Griggs A."/>
            <person name="Gujja S."/>
            <person name="Hansen M."/>
            <person name="Howarth C."/>
            <person name="Imamovic A."/>
            <person name="Larimer J."/>
            <person name="McCowen C."/>
            <person name="Montmayeur A."/>
            <person name="Murphy C."/>
            <person name="Neiman D."/>
            <person name="Pearson M."/>
            <person name="Priest M."/>
            <person name="Roberts A."/>
            <person name="Saif S."/>
            <person name="Shea T."/>
            <person name="Sisk P."/>
            <person name="Sykes S."/>
            <person name="Wortman J."/>
            <person name="Nusbaum C."/>
            <person name="Birren B."/>
        </authorList>
    </citation>
    <scope>NUCLEOTIDE SEQUENCE [LARGE SCALE GENOMIC DNA]</scope>
    <source>
        <strain evidence="3 4">VD078</strain>
    </source>
</reference>
<protein>
    <submittedName>
        <fullName evidence="3">Uncharacterized protein</fullName>
    </submittedName>
</protein>
<dbReference type="AlphaFoldDB" id="A0ABC9QW20"/>
<sequence>MEIQTEQKTEQKAAKRTKHEKDKQVKRKRDKVNLLYAVGGGILGSAAFAVATLGGQAVANAATLTAGLGGGVISGLLTLQGVRYTIESQKKKENMENVPRKIESLITIESKFNNWWEDDCNPYLKNLNLHKNIKVQRVDYVNHIKDTFYEIKEEIISLSLKVDSKTYKLLRETQIAIDTVTRWFLGFESSEKEMLDESGKPIKAFSEDERVRKYIKCIHEKGIQTRDEIRGILDLYERELLSNQYQEELFGDKND</sequence>
<evidence type="ECO:0000256" key="2">
    <source>
        <dbReference type="SAM" id="Phobius"/>
    </source>
</evidence>
<feature type="region of interest" description="Disordered" evidence="1">
    <location>
        <begin position="1"/>
        <end position="26"/>
    </location>
</feature>
<keyword evidence="2" id="KW-0472">Membrane</keyword>
<feature type="transmembrane region" description="Helical" evidence="2">
    <location>
        <begin position="34"/>
        <end position="55"/>
    </location>
</feature>
<feature type="compositionally biased region" description="Basic and acidic residues" evidence="1">
    <location>
        <begin position="1"/>
        <end position="23"/>
    </location>
</feature>
<proteinExistence type="predicted"/>
<evidence type="ECO:0000256" key="1">
    <source>
        <dbReference type="SAM" id="MobiDB-lite"/>
    </source>
</evidence>
<keyword evidence="2" id="KW-0812">Transmembrane</keyword>
<evidence type="ECO:0000313" key="3">
    <source>
        <dbReference type="EMBL" id="EJR31155.1"/>
    </source>
</evidence>
<dbReference type="EMBL" id="AHEV01000043">
    <property type="protein sequence ID" value="EJR31155.1"/>
    <property type="molecule type" value="Genomic_DNA"/>
</dbReference>
<name>A0ABC9QW20_BACMY</name>
<evidence type="ECO:0000313" key="4">
    <source>
        <dbReference type="Proteomes" id="UP000006976"/>
    </source>
</evidence>
<dbReference type="RefSeq" id="WP_002169492.1">
    <property type="nucleotide sequence ID" value="NZ_JH792252.1"/>
</dbReference>